<evidence type="ECO:0000313" key="1">
    <source>
        <dbReference type="EnsemblMetazoa" id="tetur07g06980.1"/>
    </source>
</evidence>
<dbReference type="EnsemblMetazoa" id="tetur07g06980.1">
    <property type="protein sequence ID" value="tetur07g06980.1"/>
    <property type="gene ID" value="tetur07g06980"/>
</dbReference>
<reference evidence="2" key="1">
    <citation type="submission" date="2011-08" db="EMBL/GenBank/DDBJ databases">
        <authorList>
            <person name="Rombauts S."/>
        </authorList>
    </citation>
    <scope>NUCLEOTIDE SEQUENCE</scope>
    <source>
        <strain evidence="2">London</strain>
    </source>
</reference>
<organism evidence="1 2">
    <name type="scientific">Tetranychus urticae</name>
    <name type="common">Two-spotted spider mite</name>
    <dbReference type="NCBI Taxonomy" id="32264"/>
    <lineage>
        <taxon>Eukaryota</taxon>
        <taxon>Metazoa</taxon>
        <taxon>Ecdysozoa</taxon>
        <taxon>Arthropoda</taxon>
        <taxon>Chelicerata</taxon>
        <taxon>Arachnida</taxon>
        <taxon>Acari</taxon>
        <taxon>Acariformes</taxon>
        <taxon>Trombidiformes</taxon>
        <taxon>Prostigmata</taxon>
        <taxon>Eleutherengona</taxon>
        <taxon>Raphignathae</taxon>
        <taxon>Tetranychoidea</taxon>
        <taxon>Tetranychidae</taxon>
        <taxon>Tetranychus</taxon>
    </lineage>
</organism>
<proteinExistence type="predicted"/>
<evidence type="ECO:0000313" key="2">
    <source>
        <dbReference type="Proteomes" id="UP000015104"/>
    </source>
</evidence>
<name>T1KA21_TETUR</name>
<dbReference type="EMBL" id="CAEY01001893">
    <property type="status" value="NOT_ANNOTATED_CDS"/>
    <property type="molecule type" value="Genomic_DNA"/>
</dbReference>
<dbReference type="HOGENOM" id="CLU_2545540_0_0_1"/>
<dbReference type="Proteomes" id="UP000015104">
    <property type="component" value="Unassembled WGS sequence"/>
</dbReference>
<keyword evidence="2" id="KW-1185">Reference proteome</keyword>
<dbReference type="AlphaFoldDB" id="T1KA21"/>
<reference evidence="1" key="2">
    <citation type="submission" date="2015-06" db="UniProtKB">
        <authorList>
            <consortium name="EnsemblMetazoa"/>
        </authorList>
    </citation>
    <scope>IDENTIFICATION</scope>
</reference>
<protein>
    <submittedName>
        <fullName evidence="1">Uncharacterized protein</fullName>
    </submittedName>
</protein>
<accession>T1KA21</accession>
<sequence length="83" mass="9685">MVSVNLEFHSDASTDFVITIEYQVDFENLMDQMFLRQGPVPRTYVIYDESAPRDVTVHYAGLCDKMMNHPGVRFRVRKITNLD</sequence>